<gene>
    <name evidence="1" type="ORF">DRF58_13300</name>
</gene>
<dbReference type="PANTHER" id="PTHR30432">
    <property type="entry name" value="TRANSCRIPTIONAL REGULATOR MODE"/>
    <property type="match status" value="1"/>
</dbReference>
<dbReference type="InterPro" id="IPR036388">
    <property type="entry name" value="WH-like_DNA-bd_sf"/>
</dbReference>
<dbReference type="SUPFAM" id="SSF46785">
    <property type="entry name" value="Winged helix' DNA-binding domain"/>
    <property type="match status" value="1"/>
</dbReference>
<comment type="caution">
    <text evidence="1">The sequence shown here is derived from an EMBL/GenBank/DDBJ whole genome shotgun (WGS) entry which is preliminary data.</text>
</comment>
<dbReference type="Gene3D" id="1.10.10.10">
    <property type="entry name" value="Winged helix-like DNA-binding domain superfamily/Winged helix DNA-binding domain"/>
    <property type="match status" value="1"/>
</dbReference>
<organism evidence="1 2">
    <name type="scientific">Epilithonimonas hispanica</name>
    <dbReference type="NCBI Taxonomy" id="358687"/>
    <lineage>
        <taxon>Bacteria</taxon>
        <taxon>Pseudomonadati</taxon>
        <taxon>Bacteroidota</taxon>
        <taxon>Flavobacteriia</taxon>
        <taxon>Flavobacteriales</taxon>
        <taxon>Weeksellaceae</taxon>
        <taxon>Chryseobacterium group</taxon>
        <taxon>Epilithonimonas</taxon>
    </lineage>
</organism>
<evidence type="ECO:0000313" key="2">
    <source>
        <dbReference type="Proteomes" id="UP000256326"/>
    </source>
</evidence>
<dbReference type="InterPro" id="IPR036390">
    <property type="entry name" value="WH_DNA-bd_sf"/>
</dbReference>
<dbReference type="InterPro" id="IPR051815">
    <property type="entry name" value="Molybdate_resp_trans_reg"/>
</dbReference>
<reference evidence="1 2" key="1">
    <citation type="journal article" date="2006" name="Int. J. Syst. Evol. Microbiol.">
        <title>Chryseobacterium hispanicum sp. nov., isolated from the drinking water distribution system of Sevilla, Spain.</title>
        <authorList>
            <person name="Gallego V."/>
            <person name="Garcia M.T."/>
            <person name="Ventosa A."/>
        </authorList>
    </citation>
    <scope>NUCLEOTIDE SEQUENCE [LARGE SCALE GENOMIC DNA]</scope>
    <source>
        <strain evidence="1 2">KCTC 22104</strain>
    </source>
</reference>
<dbReference type="PANTHER" id="PTHR30432:SF1">
    <property type="entry name" value="DNA-BINDING TRANSCRIPTIONAL DUAL REGULATOR MODE"/>
    <property type="match status" value="1"/>
</dbReference>
<dbReference type="AlphaFoldDB" id="A0A3D9CSJ6"/>
<evidence type="ECO:0000313" key="1">
    <source>
        <dbReference type="EMBL" id="REC68671.1"/>
    </source>
</evidence>
<name>A0A3D9CSJ6_9FLAO</name>
<protein>
    <submittedName>
        <fullName evidence="1">Molybdenum transporter</fullName>
    </submittedName>
</protein>
<dbReference type="OrthoDB" id="9805928at2"/>
<keyword evidence="2" id="KW-1185">Reference proteome</keyword>
<proteinExistence type="predicted"/>
<dbReference type="EMBL" id="QNUG01000031">
    <property type="protein sequence ID" value="REC68671.1"/>
    <property type="molecule type" value="Genomic_DNA"/>
</dbReference>
<dbReference type="Proteomes" id="UP000256326">
    <property type="component" value="Unassembled WGS sequence"/>
</dbReference>
<accession>A0A3D9CSJ6</accession>
<sequence length="113" mass="12685">MESLKIKGRIWIETESGLKIGIGRARLLEQIDELGSITEASKILKIPYRKAWGIVRDINANSSKEIVIKEAGGKSGGKSSLTIYGKKIVKKFKTAEECFMKFSEDEMFDVPKF</sequence>
<dbReference type="RefSeq" id="WP_116036150.1">
    <property type="nucleotide sequence ID" value="NZ_JBHLVV010000009.1"/>
</dbReference>